<evidence type="ECO:0000259" key="1">
    <source>
        <dbReference type="PROSITE" id="PS51658"/>
    </source>
</evidence>
<dbReference type="GO" id="GO:0004518">
    <property type="term" value="F:nuclease activity"/>
    <property type="evidence" value="ECO:0007669"/>
    <property type="project" value="InterPro"/>
</dbReference>
<dbReference type="PROSITE" id="PS51658">
    <property type="entry name" value="BFN"/>
    <property type="match status" value="1"/>
</dbReference>
<accession>A0A369MBQ5</accession>
<feature type="domain" description="BFN" evidence="1">
    <location>
        <begin position="1"/>
        <end position="138"/>
    </location>
</feature>
<dbReference type="PANTHER" id="PTHR15160:SF1">
    <property type="entry name" value="VON HIPPEL-LINDAU DISEASE TUMOR SUPPRESSOR"/>
    <property type="match status" value="1"/>
</dbReference>
<dbReference type="AlphaFoldDB" id="A0A369MBQ5"/>
<evidence type="ECO:0000313" key="2">
    <source>
        <dbReference type="EMBL" id="RDB67858.1"/>
    </source>
</evidence>
<dbReference type="RefSeq" id="WP_114534502.1">
    <property type="nucleotide sequence ID" value="NZ_JADNCP010000011.1"/>
</dbReference>
<dbReference type="PANTHER" id="PTHR15160">
    <property type="entry name" value="VON HIPPEL-LINDAU PROTEIN"/>
    <property type="match status" value="1"/>
</dbReference>
<evidence type="ECO:0000313" key="3">
    <source>
        <dbReference type="Proteomes" id="UP000253970"/>
    </source>
</evidence>
<organism evidence="2 3">
    <name type="scientific">Eggerthella lenta</name>
    <name type="common">Eubacterium lentum</name>
    <dbReference type="NCBI Taxonomy" id="84112"/>
    <lineage>
        <taxon>Bacteria</taxon>
        <taxon>Bacillati</taxon>
        <taxon>Actinomycetota</taxon>
        <taxon>Coriobacteriia</taxon>
        <taxon>Eggerthellales</taxon>
        <taxon>Eggerthellaceae</taxon>
        <taxon>Eggerthella</taxon>
    </lineage>
</organism>
<proteinExistence type="predicted"/>
<comment type="caution">
    <text evidence="2">The sequence shown here is derived from an EMBL/GenBank/DDBJ whole genome shotgun (WGS) entry which is preliminary data.</text>
</comment>
<dbReference type="Pfam" id="PF02577">
    <property type="entry name" value="BFN_dom"/>
    <property type="match status" value="1"/>
</dbReference>
<dbReference type="InterPro" id="IPR003729">
    <property type="entry name" value="Bi_nuclease_dom"/>
</dbReference>
<dbReference type="Gene3D" id="3.10.690.10">
    <property type="entry name" value="Bifunctional nuclease domain"/>
    <property type="match status" value="1"/>
</dbReference>
<protein>
    <recommendedName>
        <fullName evidence="1">BFN domain-containing protein</fullName>
    </recommendedName>
</protein>
<dbReference type="EMBL" id="PPTU01000026">
    <property type="protein sequence ID" value="RDB67858.1"/>
    <property type="molecule type" value="Genomic_DNA"/>
</dbReference>
<name>A0A369MBQ5_EGGLN</name>
<sequence length="169" mass="18833">MIPVTVQTLIVSAAPSPSIIVLQPVEEIVQEGKSRIIPIWVGVNEATQMGIALEKARFSRPMTHDLFLDALTNLDAQIDHVVINDVQGATFFARLTLRQHDRLIDLDARPSDALALAVRQKAPIYIVEDVLERASFPYVLRRTEPEASEAELSEFKKFLEGLAPEDFEG</sequence>
<dbReference type="SUPFAM" id="SSF103256">
    <property type="entry name" value="Hypothetical protein TM0160"/>
    <property type="match status" value="1"/>
</dbReference>
<gene>
    <name evidence="2" type="ORF">C1875_12885</name>
</gene>
<dbReference type="InterPro" id="IPR036104">
    <property type="entry name" value="BFN_sf"/>
</dbReference>
<dbReference type="Proteomes" id="UP000253970">
    <property type="component" value="Unassembled WGS sequence"/>
</dbReference>
<reference evidence="2 3" key="1">
    <citation type="journal article" date="2018" name="Elife">
        <title>Discovery and characterization of a prevalent human gut bacterial enzyme sufficient for the inactivation of a family of plant toxins.</title>
        <authorList>
            <person name="Koppel N."/>
            <person name="Bisanz J.E."/>
            <person name="Pandelia M.E."/>
            <person name="Turnbaugh P.J."/>
            <person name="Balskus E.P."/>
        </authorList>
    </citation>
    <scope>NUCLEOTIDE SEQUENCE [LARGE SCALE GENOMIC DNA]</scope>
    <source>
        <strain evidence="2 3">W1 BHI 6</strain>
    </source>
</reference>